<feature type="region of interest" description="Disordered" evidence="1">
    <location>
        <begin position="93"/>
        <end position="170"/>
    </location>
</feature>
<feature type="compositionally biased region" description="Polar residues" evidence="1">
    <location>
        <begin position="767"/>
        <end position="782"/>
    </location>
</feature>
<feature type="compositionally biased region" description="Basic and acidic residues" evidence="1">
    <location>
        <begin position="96"/>
        <end position="105"/>
    </location>
</feature>
<feature type="compositionally biased region" description="Low complexity" evidence="1">
    <location>
        <begin position="22"/>
        <end position="33"/>
    </location>
</feature>
<feature type="region of interest" description="Disordered" evidence="1">
    <location>
        <begin position="763"/>
        <end position="782"/>
    </location>
</feature>
<dbReference type="PANTHER" id="PTHR23093:SF18">
    <property type="entry name" value="GLUTAMATE RICH 6"/>
    <property type="match status" value="1"/>
</dbReference>
<protein>
    <recommendedName>
        <fullName evidence="2">FAM194 C-terminal domain-containing protein</fullName>
    </recommendedName>
</protein>
<evidence type="ECO:0000313" key="4">
    <source>
        <dbReference type="Proteomes" id="UP001159405"/>
    </source>
</evidence>
<evidence type="ECO:0000256" key="1">
    <source>
        <dbReference type="SAM" id="MobiDB-lite"/>
    </source>
</evidence>
<feature type="region of interest" description="Disordered" evidence="1">
    <location>
        <begin position="1"/>
        <end position="79"/>
    </location>
</feature>
<comment type="caution">
    <text evidence="3">The sequence shown here is derived from an EMBL/GenBank/DDBJ whole genome shotgun (WGS) entry which is preliminary data.</text>
</comment>
<name>A0ABN8NI95_9CNID</name>
<feature type="compositionally biased region" description="Basic and acidic residues" evidence="1">
    <location>
        <begin position="124"/>
        <end position="133"/>
    </location>
</feature>
<proteinExistence type="predicted"/>
<feature type="compositionally biased region" description="Basic and acidic residues" evidence="1">
    <location>
        <begin position="159"/>
        <end position="170"/>
    </location>
</feature>
<feature type="compositionally biased region" description="Basic and acidic residues" evidence="1">
    <location>
        <begin position="1"/>
        <end position="19"/>
    </location>
</feature>
<dbReference type="InterPro" id="IPR029281">
    <property type="entry name" value="FAM194_C"/>
</dbReference>
<feature type="region of interest" description="Disordered" evidence="1">
    <location>
        <begin position="210"/>
        <end position="334"/>
    </location>
</feature>
<feature type="compositionally biased region" description="Basic residues" evidence="1">
    <location>
        <begin position="235"/>
        <end position="245"/>
    </location>
</feature>
<feature type="domain" description="FAM194 C-terminal" evidence="2">
    <location>
        <begin position="544"/>
        <end position="748"/>
    </location>
</feature>
<reference evidence="3 4" key="1">
    <citation type="submission" date="2022-05" db="EMBL/GenBank/DDBJ databases">
        <authorList>
            <consortium name="Genoscope - CEA"/>
            <person name="William W."/>
        </authorList>
    </citation>
    <scope>NUCLEOTIDE SEQUENCE [LARGE SCALE GENOMIC DNA]</scope>
</reference>
<feature type="compositionally biased region" description="Low complexity" evidence="1">
    <location>
        <begin position="285"/>
        <end position="302"/>
    </location>
</feature>
<feature type="compositionally biased region" description="Basic and acidic residues" evidence="1">
    <location>
        <begin position="210"/>
        <end position="219"/>
    </location>
</feature>
<evidence type="ECO:0000313" key="3">
    <source>
        <dbReference type="EMBL" id="CAH3105252.1"/>
    </source>
</evidence>
<feature type="compositionally biased region" description="Low complexity" evidence="1">
    <location>
        <begin position="140"/>
        <end position="158"/>
    </location>
</feature>
<sequence>MSEDERGLKDSKTRDEQPPRPDSSSSSVISRTSSPEHLEGDVFASVGKQQDQLDPEKISADVAARGIVSPKKPLGTLAQTGMRGMLIAACEVATDESEKSQKAEDVTSQSIKSENLDKNAVNSSREDHDRVAHDILSFNKDSSNSRPSSASSSSSTAEGAEKKESSFQAVEKERSFISHAGNTTVEVVSTCTQTEWSWLKDMELYQEITNKSKPEWANRKERKMSSPSANGHAGSIKRRKKKSVGRRTSVSSDKGAPVKDEESFSLPEVEEGTETKKGYTGQEEGSNGRSKSKSSGGVPRSRQSVVSSLPRTPKGEDVLFRPPTVEPDSDSTSEADYEGYVAEQEYMLPSIGPPAILQYMKESQHPPLSNEEVEDREELAKSEMLKKSMYSGPCMFCHEEILPFPTIEELERLTPDQLYCCPQYERFVKFELAQRSDTAHLVDEMIDIKPHPPYGTKAARRAAKERAAERAREREMERQRAAGANPTNFYALTRQMKTITYSLASTKCMEEGWTVRPESPSLSDGEQIQDPFVIEVNPLQLRKQAFLERFYENKRRFLLLLPDGTGTCYYPSGNIAVMITAKEKGKFTYIVFDDDEENESNPSRMLAIFEPSGHGTCYFRDGGVRLVLNPFYGVLLDNKGARKKKWLWHNLKEHVHAPPFQPITFMITKQLSIRCLSQNKTVLTFNHGKHTARFNVGSKLKAVAKAKPPTNKDNYETHLLEVKQFVNIVLDRYQNAVRLPNYPRLDKIPLPLHLQRVKDAARKARLQGSTPSSQRETTVIVN</sequence>
<dbReference type="EMBL" id="CALNXK010000017">
    <property type="protein sequence ID" value="CAH3105252.1"/>
    <property type="molecule type" value="Genomic_DNA"/>
</dbReference>
<gene>
    <name evidence="3" type="ORF">PLOB_00012422</name>
</gene>
<dbReference type="PANTHER" id="PTHR23093">
    <property type="entry name" value="SIMILAR TO CHROMOSOME 3 OPEN READING FRAME 20"/>
    <property type="match status" value="1"/>
</dbReference>
<keyword evidence="4" id="KW-1185">Reference proteome</keyword>
<dbReference type="Proteomes" id="UP001159405">
    <property type="component" value="Unassembled WGS sequence"/>
</dbReference>
<evidence type="ECO:0000259" key="2">
    <source>
        <dbReference type="Pfam" id="PF14977"/>
    </source>
</evidence>
<accession>A0ABN8NI95</accession>
<organism evidence="3 4">
    <name type="scientific">Porites lobata</name>
    <dbReference type="NCBI Taxonomy" id="104759"/>
    <lineage>
        <taxon>Eukaryota</taxon>
        <taxon>Metazoa</taxon>
        <taxon>Cnidaria</taxon>
        <taxon>Anthozoa</taxon>
        <taxon>Hexacorallia</taxon>
        <taxon>Scleractinia</taxon>
        <taxon>Fungiina</taxon>
        <taxon>Poritidae</taxon>
        <taxon>Porites</taxon>
    </lineage>
</organism>
<dbReference type="Pfam" id="PF14977">
    <property type="entry name" value="FAM194"/>
    <property type="match status" value="1"/>
</dbReference>